<reference evidence="3" key="2">
    <citation type="submission" date="2018-08" db="UniProtKB">
        <authorList>
            <consortium name="EnsemblPlants"/>
        </authorList>
    </citation>
    <scope>IDENTIFICATION</scope>
    <source>
        <strain evidence="3">Yugu1</strain>
    </source>
</reference>
<dbReference type="HOGENOM" id="CLU_1264457_0_0_1"/>
<keyword evidence="4" id="KW-1185">Reference proteome</keyword>
<dbReference type="AlphaFoldDB" id="K4AMH7"/>
<dbReference type="OMA" id="HEYLIGH"/>
<dbReference type="Gramene" id="KQK89427">
    <property type="protein sequence ID" value="KQK89427"/>
    <property type="gene ID" value="SETIT_040119mg"/>
</dbReference>
<dbReference type="EMBL" id="AGNK02005709">
    <property type="status" value="NOT_ANNOTATED_CDS"/>
    <property type="molecule type" value="Genomic_DNA"/>
</dbReference>
<feature type="domain" description="CCHC-type" evidence="2">
    <location>
        <begin position="32"/>
        <end position="48"/>
    </location>
</feature>
<dbReference type="Gene3D" id="4.10.60.10">
    <property type="entry name" value="Zinc finger, CCHC-type"/>
    <property type="match status" value="1"/>
</dbReference>
<dbReference type="eggNOG" id="ENOG502R5P6">
    <property type="taxonomic scope" value="Eukaryota"/>
</dbReference>
<dbReference type="GO" id="GO:0008270">
    <property type="term" value="F:zinc ion binding"/>
    <property type="evidence" value="ECO:0007669"/>
    <property type="project" value="InterPro"/>
</dbReference>
<protein>
    <recommendedName>
        <fullName evidence="2">CCHC-type domain-containing protein</fullName>
    </recommendedName>
</protein>
<organism evidence="3 4">
    <name type="scientific">Setaria italica</name>
    <name type="common">Foxtail millet</name>
    <name type="synonym">Panicum italicum</name>
    <dbReference type="NCBI Taxonomy" id="4555"/>
    <lineage>
        <taxon>Eukaryota</taxon>
        <taxon>Viridiplantae</taxon>
        <taxon>Streptophyta</taxon>
        <taxon>Embryophyta</taxon>
        <taxon>Tracheophyta</taxon>
        <taxon>Spermatophyta</taxon>
        <taxon>Magnoliopsida</taxon>
        <taxon>Liliopsida</taxon>
        <taxon>Poales</taxon>
        <taxon>Poaceae</taxon>
        <taxon>PACMAD clade</taxon>
        <taxon>Panicoideae</taxon>
        <taxon>Panicodae</taxon>
        <taxon>Paniceae</taxon>
        <taxon>Cenchrinae</taxon>
        <taxon>Setaria</taxon>
    </lineage>
</organism>
<dbReference type="Proteomes" id="UP000004995">
    <property type="component" value="Unassembled WGS sequence"/>
</dbReference>
<evidence type="ECO:0000313" key="4">
    <source>
        <dbReference type="Proteomes" id="UP000004995"/>
    </source>
</evidence>
<proteinExistence type="predicted"/>
<dbReference type="SUPFAM" id="SSF57756">
    <property type="entry name" value="Retrovirus zinc finger-like domains"/>
    <property type="match status" value="1"/>
</dbReference>
<evidence type="ECO:0000313" key="3">
    <source>
        <dbReference type="EnsemblPlants" id="KQK89427"/>
    </source>
</evidence>
<reference evidence="4" key="1">
    <citation type="journal article" date="2012" name="Nat. Biotechnol.">
        <title>Reference genome sequence of the model plant Setaria.</title>
        <authorList>
            <person name="Bennetzen J.L."/>
            <person name="Schmutz J."/>
            <person name="Wang H."/>
            <person name="Percifield R."/>
            <person name="Hawkins J."/>
            <person name="Pontaroli A.C."/>
            <person name="Estep M."/>
            <person name="Feng L."/>
            <person name="Vaughn J.N."/>
            <person name="Grimwood J."/>
            <person name="Jenkins J."/>
            <person name="Barry K."/>
            <person name="Lindquist E."/>
            <person name="Hellsten U."/>
            <person name="Deshpande S."/>
            <person name="Wang X."/>
            <person name="Wu X."/>
            <person name="Mitros T."/>
            <person name="Triplett J."/>
            <person name="Yang X."/>
            <person name="Ye C.Y."/>
            <person name="Mauro-Herrera M."/>
            <person name="Wang L."/>
            <person name="Li P."/>
            <person name="Sharma M."/>
            <person name="Sharma R."/>
            <person name="Ronald P.C."/>
            <person name="Panaud O."/>
            <person name="Kellogg E.A."/>
            <person name="Brutnell T.P."/>
            <person name="Doust A.N."/>
            <person name="Tuskan G.A."/>
            <person name="Rokhsar D."/>
            <person name="Devos K.M."/>
        </authorList>
    </citation>
    <scope>NUCLEOTIDE SEQUENCE [LARGE SCALE GENOMIC DNA]</scope>
    <source>
        <strain evidence="4">cv. Yugu1</strain>
    </source>
</reference>
<accession>K4AMH7</accession>
<dbReference type="InParanoid" id="K4AMH7"/>
<evidence type="ECO:0000259" key="2">
    <source>
        <dbReference type="SMART" id="SM00343"/>
    </source>
</evidence>
<evidence type="ECO:0000256" key="1">
    <source>
        <dbReference type="SAM" id="MobiDB-lite"/>
    </source>
</evidence>
<dbReference type="SMART" id="SM00343">
    <property type="entry name" value="ZnF_C2HC"/>
    <property type="match status" value="2"/>
</dbReference>
<dbReference type="EnsemblPlants" id="KQK89427">
    <property type="protein sequence ID" value="KQK89427"/>
    <property type="gene ID" value="SETIT_040119mg"/>
</dbReference>
<feature type="domain" description="CCHC-type" evidence="2">
    <location>
        <begin position="13"/>
        <end position="29"/>
    </location>
</feature>
<dbReference type="InterPro" id="IPR036875">
    <property type="entry name" value="Znf_CCHC_sf"/>
</dbReference>
<dbReference type="InterPro" id="IPR001878">
    <property type="entry name" value="Znf_CCHC"/>
</dbReference>
<sequence length="219" mass="24534">FPRRRVSSDLVGLCLNCFSEDHFAARCPNATRCFRYHQVGHRAEDCWMPRRQSQLHPPPPPVSRQPQGTLRQLHQHPPRAHRTTAERLSSASMATSSDTVCAIPSLTRSPHGRVETQASSAPKVATSLQPLGSPCWRPRLELCVTLERALVAMVAGTRPATSTVDVHEYLIGHFGVEPGSFLVHPHFPKYFLIIFRDFDTMIQVLHAQVPEGAVTFVFR</sequence>
<dbReference type="GO" id="GO:0003676">
    <property type="term" value="F:nucleic acid binding"/>
    <property type="evidence" value="ECO:0007669"/>
    <property type="project" value="InterPro"/>
</dbReference>
<name>K4AMH7_SETIT</name>
<feature type="region of interest" description="Disordered" evidence="1">
    <location>
        <begin position="50"/>
        <end position="79"/>
    </location>
</feature>